<evidence type="ECO:0000313" key="1">
    <source>
        <dbReference type="EMBL" id="EUJ34286.1"/>
    </source>
</evidence>
<sequence>MGSATMFKIVKNAYDAGRYTLTDMKLLVSTDKITYEQYKTITGIEYIVDEAGEE</sequence>
<keyword evidence="2" id="KW-1185">Reference proteome</keyword>
<dbReference type="Pfam" id="PF09693">
    <property type="entry name" value="Phage_XkdX"/>
    <property type="match status" value="1"/>
</dbReference>
<organism evidence="1 2">
    <name type="scientific">Brochothrix campestris FSL F6-1037</name>
    <dbReference type="NCBI Taxonomy" id="1265861"/>
    <lineage>
        <taxon>Bacteria</taxon>
        <taxon>Bacillati</taxon>
        <taxon>Bacillota</taxon>
        <taxon>Bacilli</taxon>
        <taxon>Bacillales</taxon>
        <taxon>Listeriaceae</taxon>
        <taxon>Brochothrix</taxon>
    </lineage>
</organism>
<dbReference type="STRING" id="1265861.BCAMP_12471"/>
<dbReference type="EMBL" id="AODH01000076">
    <property type="protein sequence ID" value="EUJ34286.1"/>
    <property type="molecule type" value="Genomic_DNA"/>
</dbReference>
<dbReference type="InterPro" id="IPR010022">
    <property type="entry name" value="XkdX"/>
</dbReference>
<accession>W7CEP9</accession>
<gene>
    <name evidence="1" type="ORF">BCAMP_12471</name>
</gene>
<evidence type="ECO:0008006" key="3">
    <source>
        <dbReference type="Google" id="ProtNLM"/>
    </source>
</evidence>
<dbReference type="AlphaFoldDB" id="W7CEP9"/>
<protein>
    <recommendedName>
        <fullName evidence="3">XkdX family protein</fullName>
    </recommendedName>
</protein>
<name>W7CEP9_9LIST</name>
<dbReference type="Proteomes" id="UP000019243">
    <property type="component" value="Unassembled WGS sequence"/>
</dbReference>
<dbReference type="NCBIfam" id="TIGR01669">
    <property type="entry name" value="phage_XkdX"/>
    <property type="match status" value="1"/>
</dbReference>
<proteinExistence type="predicted"/>
<reference evidence="1 2" key="1">
    <citation type="submission" date="2012-12" db="EMBL/GenBank/DDBJ databases">
        <title>Novel taxa of Listeriaceae from agricultural environments in the United States.</title>
        <authorList>
            <person name="den Bakker H.C."/>
            <person name="Allred A."/>
            <person name="Warchocki S."/>
            <person name="Wright E.M."/>
            <person name="Burrell A."/>
            <person name="Nightingale K.K."/>
            <person name="Kephart D."/>
            <person name="Wiedmann M."/>
        </authorList>
    </citation>
    <scope>NUCLEOTIDE SEQUENCE [LARGE SCALE GENOMIC DNA]</scope>
    <source>
        <strain evidence="1 2">FSL F6-1037</strain>
    </source>
</reference>
<comment type="caution">
    <text evidence="1">The sequence shown here is derived from an EMBL/GenBank/DDBJ whole genome shotgun (WGS) entry which is preliminary data.</text>
</comment>
<evidence type="ECO:0000313" key="2">
    <source>
        <dbReference type="Proteomes" id="UP000019243"/>
    </source>
</evidence>